<dbReference type="EMBL" id="HG518322">
    <property type="protein sequence ID" value="CDI07363.1"/>
    <property type="molecule type" value="Genomic_DNA"/>
</dbReference>
<accession>U4PQH0</accession>
<organism evidence="1 2">
    <name type="scientific">Agrobacterium pusense</name>
    <dbReference type="NCBI Taxonomy" id="648995"/>
    <lineage>
        <taxon>Bacteria</taxon>
        <taxon>Pseudomonadati</taxon>
        <taxon>Pseudomonadota</taxon>
        <taxon>Alphaproteobacteria</taxon>
        <taxon>Hyphomicrobiales</taxon>
        <taxon>Rhizobiaceae</taxon>
        <taxon>Rhizobium/Agrobacterium group</taxon>
        <taxon>Agrobacterium</taxon>
    </lineage>
</organism>
<proteinExistence type="predicted"/>
<dbReference type="HOGENOM" id="CLU_1593249_0_0_5"/>
<protein>
    <submittedName>
        <fullName evidence="1">Uncharacterized protein</fullName>
    </submittedName>
</protein>
<gene>
    <name evidence="1" type="ORF">BN877_I0448</name>
</gene>
<reference evidence="1 2" key="1">
    <citation type="journal article" date="2013" name="Genome Announc.">
        <title>Complete Genome Sequence of the Sesbania Symbiont and Rice Growth-Promoting Endophyte Rhizobium sp. Strain IRBG74.</title>
        <authorList>
            <person name="Crook M.B."/>
            <person name="Mitra S."/>
            <person name="Ane J.M."/>
            <person name="Sadowsky M.J."/>
            <person name="Gyaneshwar P."/>
        </authorList>
    </citation>
    <scope>NUCLEOTIDE SEQUENCE [LARGE SCALE GENOMIC DNA]</scope>
    <source>
        <strain evidence="1 2">IRBG74</strain>
    </source>
</reference>
<name>U4PQH0_9HYPH</name>
<dbReference type="AlphaFoldDB" id="U4PQH0"/>
<sequence>MSNNDDPTAVIFGSEVDEVCDKRSIHHFLCRSSCRVFLEREWEVMVSIHTIPTKAFITSTQELVTEFESSHHLRWTRGVCGKSSIFRIVRAEESFGLLKSRATGRRFVTPTPSMVCSEMKEQRRSFGHFMEKFAHISTHQSEHTTGNFDLITLKIAFQRPQLTVPVN</sequence>
<dbReference type="KEGG" id="rir:BN877_I0448"/>
<dbReference type="RefSeq" id="WP_022555575.1">
    <property type="nucleotide sequence ID" value="NC_022535.1"/>
</dbReference>
<dbReference type="Proteomes" id="UP000016944">
    <property type="component" value="Chromosome I"/>
</dbReference>
<evidence type="ECO:0000313" key="1">
    <source>
        <dbReference type="EMBL" id="CDI07363.1"/>
    </source>
</evidence>
<evidence type="ECO:0000313" key="2">
    <source>
        <dbReference type="Proteomes" id="UP000016944"/>
    </source>
</evidence>